<dbReference type="InterPro" id="IPR050951">
    <property type="entry name" value="Retrovirus_Pol_polyprotein"/>
</dbReference>
<dbReference type="PROSITE" id="PS50878">
    <property type="entry name" value="RT_POL"/>
    <property type="match status" value="1"/>
</dbReference>
<dbReference type="GO" id="GO:0003676">
    <property type="term" value="F:nucleic acid binding"/>
    <property type="evidence" value="ECO:0007669"/>
    <property type="project" value="InterPro"/>
</dbReference>
<dbReference type="Gene3D" id="1.10.340.70">
    <property type="match status" value="1"/>
</dbReference>
<dbReference type="SUPFAM" id="SSF56672">
    <property type="entry name" value="DNA/RNA polymerases"/>
    <property type="match status" value="1"/>
</dbReference>
<evidence type="ECO:0000259" key="11">
    <source>
        <dbReference type="PROSITE" id="PS50804"/>
    </source>
</evidence>
<dbReference type="GO" id="GO:0003964">
    <property type="term" value="F:RNA-directed DNA polymerase activity"/>
    <property type="evidence" value="ECO:0007669"/>
    <property type="project" value="UniProtKB-KW"/>
</dbReference>
<evidence type="ECO:0000256" key="1">
    <source>
        <dbReference type="ARBA" id="ARBA00022679"/>
    </source>
</evidence>
<feature type="compositionally biased region" description="Polar residues" evidence="9">
    <location>
        <begin position="272"/>
        <end position="283"/>
    </location>
</feature>
<dbReference type="FunFam" id="3.10.20.370:FF:000001">
    <property type="entry name" value="Retrovirus-related Pol polyprotein from transposon 17.6-like protein"/>
    <property type="match status" value="1"/>
</dbReference>
<dbReference type="Gene3D" id="3.10.10.10">
    <property type="entry name" value="HIV Type 1 Reverse Transcriptase, subunit A, domain 1"/>
    <property type="match status" value="1"/>
</dbReference>
<dbReference type="Gene3D" id="1.10.4020.10">
    <property type="entry name" value="DNA breaking-rejoining enzymes"/>
    <property type="match status" value="1"/>
</dbReference>
<dbReference type="OrthoDB" id="6119952at2759"/>
<feature type="domain" description="Reverse transcriptase" evidence="12">
    <location>
        <begin position="1051"/>
        <end position="1229"/>
    </location>
</feature>
<dbReference type="InterPro" id="IPR003309">
    <property type="entry name" value="SCAN_dom"/>
</dbReference>
<evidence type="ECO:0000313" key="15">
    <source>
        <dbReference type="Proteomes" id="UP000683360"/>
    </source>
</evidence>
<dbReference type="PANTHER" id="PTHR37984:SF5">
    <property type="entry name" value="PROTEIN NYNRIN-LIKE"/>
    <property type="match status" value="1"/>
</dbReference>
<evidence type="ECO:0000256" key="7">
    <source>
        <dbReference type="PROSITE-ProRule" id="PRU00047"/>
    </source>
</evidence>
<dbReference type="InterPro" id="IPR001584">
    <property type="entry name" value="Integrase_cat-core"/>
</dbReference>
<name>A0A8S3R167_MYTED</name>
<comment type="caution">
    <text evidence="14">The sequence shown here is derived from an EMBL/GenBank/DDBJ whole genome shotgun (WGS) entry which is preliminary data.</text>
</comment>
<dbReference type="InterPro" id="IPR036397">
    <property type="entry name" value="RNaseH_sf"/>
</dbReference>
<dbReference type="PROSITE" id="PS50804">
    <property type="entry name" value="SCAN_BOX"/>
    <property type="match status" value="1"/>
</dbReference>
<dbReference type="Gene3D" id="4.10.60.10">
    <property type="entry name" value="Zinc finger, CCHC-type"/>
    <property type="match status" value="1"/>
</dbReference>
<dbReference type="Pfam" id="PF17921">
    <property type="entry name" value="Integrase_H2C2"/>
    <property type="match status" value="1"/>
</dbReference>
<dbReference type="Gene3D" id="3.10.20.370">
    <property type="match status" value="1"/>
</dbReference>
<evidence type="ECO:0000259" key="10">
    <source>
        <dbReference type="PROSITE" id="PS50158"/>
    </source>
</evidence>
<dbReference type="SUPFAM" id="SSF47353">
    <property type="entry name" value="Retrovirus capsid dimerization domain-like"/>
    <property type="match status" value="1"/>
</dbReference>
<dbReference type="Pfam" id="PF00665">
    <property type="entry name" value="rve"/>
    <property type="match status" value="1"/>
</dbReference>
<dbReference type="Pfam" id="PF02023">
    <property type="entry name" value="SCAN"/>
    <property type="match status" value="1"/>
</dbReference>
<keyword evidence="7" id="KW-0479">Metal-binding</keyword>
<dbReference type="InterPro" id="IPR054465">
    <property type="entry name" value="Integrase_p58-like_C"/>
</dbReference>
<organism evidence="14 15">
    <name type="scientific">Mytilus edulis</name>
    <name type="common">Blue mussel</name>
    <dbReference type="NCBI Taxonomy" id="6550"/>
    <lineage>
        <taxon>Eukaryota</taxon>
        <taxon>Metazoa</taxon>
        <taxon>Spiralia</taxon>
        <taxon>Lophotrochozoa</taxon>
        <taxon>Mollusca</taxon>
        <taxon>Bivalvia</taxon>
        <taxon>Autobranchia</taxon>
        <taxon>Pteriomorphia</taxon>
        <taxon>Mytilida</taxon>
        <taxon>Mytiloidea</taxon>
        <taxon>Mytilidae</taxon>
        <taxon>Mytilinae</taxon>
        <taxon>Mytilus</taxon>
    </lineage>
</organism>
<dbReference type="CDD" id="cd01647">
    <property type="entry name" value="RT_LTR"/>
    <property type="match status" value="1"/>
</dbReference>
<keyword evidence="3" id="KW-0540">Nuclease</keyword>
<keyword evidence="5" id="KW-0378">Hydrolase</keyword>
<dbReference type="FunFam" id="3.30.420.10:FF:000032">
    <property type="entry name" value="Retrovirus-related Pol polyprotein from transposon 297-like Protein"/>
    <property type="match status" value="1"/>
</dbReference>
<evidence type="ECO:0000256" key="6">
    <source>
        <dbReference type="ARBA" id="ARBA00022918"/>
    </source>
</evidence>
<protein>
    <submittedName>
        <fullName evidence="14">Retrovirus-related Pol polyprotein from transposon 17.6,Retrovirus-related Pol polyprotein from transposon 297</fullName>
    </submittedName>
</protein>
<gene>
    <name evidence="14" type="ORF">MEDL_15020</name>
</gene>
<keyword evidence="8" id="KW-0175">Coiled coil</keyword>
<proteinExistence type="predicted"/>
<evidence type="ECO:0000256" key="5">
    <source>
        <dbReference type="ARBA" id="ARBA00022801"/>
    </source>
</evidence>
<dbReference type="Proteomes" id="UP000683360">
    <property type="component" value="Unassembled WGS sequence"/>
</dbReference>
<feature type="domain" description="CCHC-type" evidence="10">
    <location>
        <begin position="291"/>
        <end position="305"/>
    </location>
</feature>
<keyword evidence="1" id="KW-0808">Transferase</keyword>
<feature type="compositionally biased region" description="Basic and acidic residues" evidence="9">
    <location>
        <begin position="254"/>
        <end position="271"/>
    </location>
</feature>
<feature type="domain" description="Integrase catalytic" evidence="13">
    <location>
        <begin position="650"/>
        <end position="808"/>
    </location>
</feature>
<dbReference type="InterPro" id="IPR041588">
    <property type="entry name" value="Integrase_H2C2"/>
</dbReference>
<dbReference type="Pfam" id="PF00078">
    <property type="entry name" value="RVT_1"/>
    <property type="match status" value="1"/>
</dbReference>
<accession>A0A8S3R167</accession>
<dbReference type="Gene3D" id="3.30.70.270">
    <property type="match status" value="2"/>
</dbReference>
<dbReference type="InterPro" id="IPR001878">
    <property type="entry name" value="Znf_CCHC"/>
</dbReference>
<dbReference type="PROSITE" id="PS50994">
    <property type="entry name" value="INTEGRASE"/>
    <property type="match status" value="1"/>
</dbReference>
<reference evidence="14" key="1">
    <citation type="submission" date="2021-03" db="EMBL/GenBank/DDBJ databases">
        <authorList>
            <person name="Bekaert M."/>
        </authorList>
    </citation>
    <scope>NUCLEOTIDE SEQUENCE</scope>
</reference>
<feature type="coiled-coil region" evidence="8">
    <location>
        <begin position="35"/>
        <end position="78"/>
    </location>
</feature>
<sequence>MDVQRLIETTLSMAGSVLPAWVPEMLEKGETLETCLEMLKNMQSTEREARMEEREMRKIEMEKEVRLKELELREKEMAQGVAPPQTHSSLKSKLPKFKEGEDPDVFLRSFEKLVVLHKIPKSEWALRLVPLLCGKALEAFSRLSEEDSKNYDKIKSAILCRYELTAEAYREKFRSERQSSDESFKEFSVRLVGFLRHWLERELIGTDFDRFVDLVTREQLMVSCNKELKLWIKEQKPKTIDELVDKAEAFQQAHKDEQVSSKSVGRIDTDQSKQQGRYNQSKGRQPDTRTCFICKNIGHIATHCPTRTNRSKEDNFKPGKFGLCIQSRQEYRVDDYISGVTVKLPGVSCNGDKVQVHGLDIVEGKIDSDKISVLRDTGCSTVFVHSRFTNPDCLTGQTRDICLADGSVKQCPEVCINISTPYISGDIIALILDTPFADLIVGNYVNTSVPHSVDGLSVTSGEDIFVSGDSVPCHAVETRSRKKKQDEADSMIDQTNVQRSSDIPISHSIDFSDVCHDFKICDRKQLIELQKTDETLDKVKSYVSDVHDNPASYFIYNSDLLYRVYTKPSGEVIQQIVLPSKLRGTVLSLGHDIPLAGHLGNKKTRDRIMQHFFWPGIFNDIAEYCRSCPDCQIGTSKGRVPRAPLISIPPMDEPFQRIAIDFVGPLPMTDDKNRYVLVCVDYSTKYPEAIPLKDQEASTVANALISLFSRVGIPRELLTDQGSNFMSELMVEVCRLLKISKLRTSPYHAMCNGLCEKFNGVLKKMLKAYARQTPKTWDAYIPYLLFAYREVPNESTGFSPFELLYGRHIRGPLAVLKEEWEEPSTCQNSVLSYLLDTREKLRTMAEYAIENETKAKQRQKFYYDRKARDRKIEVGQKVLILLPTHTSKLLASWKGPFIVTDKVSPVDYKVKVRGKDKVFHVNMLKLWHERVDNDLDNNVTTDIAACLNVISGLNTDEGTDDSEMTTDITPVLKSKENVDDVTISPELTTVEKQQLKELLSEYEDIFSDVPKVTNIIEHRVVTKTDEPIYQRPYPLPYALRDKVREEIDNMLAAGIVEPSDSPYAAPIVLIKKKDNTLRFCADYRSLNKQTIFDPIFMPRMDEVLNKVSRARYISKLDLTKGYWQVPLDKDSRQKSAFITPFGHYQFTVTPFGMMNSGATFVRMMDKVLAGYEEFADSFIDDIGIFSDTWEYHIEHLRAVFDSLRQANLVAKPSKCLFGYDELEFLGHIAGGGKIKPVQDKVSAIHEFPVPVTKKQVRSFLGLIGFYRKFIPQFSDISVPLTDLTKKNEPNKVEWSDTTQKSFDKLKECICSDSVLRSPDFSKKFILQTDASGKGLGAVLEQEFDDGRRPIMFISKKLSGAECNYAVVEKECFAIVWAVKTLRNYLEGKEFAINTDHAPLQWLQRMKTSNQRLLRWSLILQEFNYTVFYIAGKTNIVADVLSRCGDI</sequence>
<dbReference type="PANTHER" id="PTHR37984">
    <property type="entry name" value="PROTEIN CBG26694"/>
    <property type="match status" value="1"/>
</dbReference>
<keyword evidence="15" id="KW-1185">Reference proteome</keyword>
<dbReference type="CDD" id="cd09274">
    <property type="entry name" value="RNase_HI_RT_Ty3"/>
    <property type="match status" value="1"/>
</dbReference>
<dbReference type="FunFam" id="3.30.70.270:FF:000020">
    <property type="entry name" value="Transposon Tf2-6 polyprotein-like Protein"/>
    <property type="match status" value="1"/>
</dbReference>
<keyword evidence="6" id="KW-0695">RNA-directed DNA polymerase</keyword>
<evidence type="ECO:0000256" key="8">
    <source>
        <dbReference type="SAM" id="Coils"/>
    </source>
</evidence>
<dbReference type="GO" id="GO:0004519">
    <property type="term" value="F:endonuclease activity"/>
    <property type="evidence" value="ECO:0007669"/>
    <property type="project" value="UniProtKB-KW"/>
</dbReference>
<evidence type="ECO:0000256" key="9">
    <source>
        <dbReference type="SAM" id="MobiDB-lite"/>
    </source>
</evidence>
<feature type="region of interest" description="Disordered" evidence="9">
    <location>
        <begin position="254"/>
        <end position="285"/>
    </location>
</feature>
<dbReference type="EMBL" id="CAJPWZ010000743">
    <property type="protein sequence ID" value="CAG2200363.1"/>
    <property type="molecule type" value="Genomic_DNA"/>
</dbReference>
<evidence type="ECO:0000259" key="12">
    <source>
        <dbReference type="PROSITE" id="PS50878"/>
    </source>
</evidence>
<dbReference type="GO" id="GO:0008270">
    <property type="term" value="F:zinc ion binding"/>
    <property type="evidence" value="ECO:0007669"/>
    <property type="project" value="UniProtKB-KW"/>
</dbReference>
<dbReference type="PROSITE" id="PS50158">
    <property type="entry name" value="ZF_CCHC"/>
    <property type="match status" value="1"/>
</dbReference>
<dbReference type="InterPro" id="IPR036875">
    <property type="entry name" value="Znf_CCHC_sf"/>
</dbReference>
<keyword evidence="7" id="KW-0863">Zinc-finger</keyword>
<dbReference type="Pfam" id="PF17917">
    <property type="entry name" value="RT_RNaseH"/>
    <property type="match status" value="1"/>
</dbReference>
<feature type="domain" description="SCAN box" evidence="11">
    <location>
        <begin position="170"/>
        <end position="252"/>
    </location>
</feature>
<dbReference type="SUPFAM" id="SSF57756">
    <property type="entry name" value="Retrovirus zinc finger-like domains"/>
    <property type="match status" value="1"/>
</dbReference>
<dbReference type="GO" id="GO:0016787">
    <property type="term" value="F:hydrolase activity"/>
    <property type="evidence" value="ECO:0007669"/>
    <property type="project" value="UniProtKB-KW"/>
</dbReference>
<evidence type="ECO:0000256" key="4">
    <source>
        <dbReference type="ARBA" id="ARBA00022759"/>
    </source>
</evidence>
<dbReference type="InterPro" id="IPR041373">
    <property type="entry name" value="RT_RNaseH"/>
</dbReference>
<evidence type="ECO:0000256" key="3">
    <source>
        <dbReference type="ARBA" id="ARBA00022722"/>
    </source>
</evidence>
<keyword evidence="4" id="KW-0255">Endonuclease</keyword>
<dbReference type="SMART" id="SM00343">
    <property type="entry name" value="ZnF_C2HC"/>
    <property type="match status" value="1"/>
</dbReference>
<evidence type="ECO:0000259" key="13">
    <source>
        <dbReference type="PROSITE" id="PS50994"/>
    </source>
</evidence>
<dbReference type="GO" id="GO:0015074">
    <property type="term" value="P:DNA integration"/>
    <property type="evidence" value="ECO:0007669"/>
    <property type="project" value="InterPro"/>
</dbReference>
<dbReference type="InterPro" id="IPR012337">
    <property type="entry name" value="RNaseH-like_sf"/>
</dbReference>
<dbReference type="InterPro" id="IPR038269">
    <property type="entry name" value="SCAN_sf"/>
</dbReference>
<keyword evidence="7" id="KW-0862">Zinc</keyword>
<dbReference type="InterPro" id="IPR043128">
    <property type="entry name" value="Rev_trsase/Diguanyl_cyclase"/>
</dbReference>
<keyword evidence="2" id="KW-0548">Nucleotidyltransferase</keyword>
<evidence type="ECO:0000313" key="14">
    <source>
        <dbReference type="EMBL" id="CAG2200363.1"/>
    </source>
</evidence>
<dbReference type="InterPro" id="IPR000477">
    <property type="entry name" value="RT_dom"/>
</dbReference>
<dbReference type="SUPFAM" id="SSF53098">
    <property type="entry name" value="Ribonuclease H-like"/>
    <property type="match status" value="1"/>
</dbReference>
<evidence type="ECO:0000256" key="2">
    <source>
        <dbReference type="ARBA" id="ARBA00022695"/>
    </source>
</evidence>
<dbReference type="InterPro" id="IPR043502">
    <property type="entry name" value="DNA/RNA_pol_sf"/>
</dbReference>
<dbReference type="Gene3D" id="3.30.420.10">
    <property type="entry name" value="Ribonuclease H-like superfamily/Ribonuclease H"/>
    <property type="match status" value="1"/>
</dbReference>
<dbReference type="FunFam" id="1.10.340.70:FF:000001">
    <property type="entry name" value="Retrovirus-related Pol polyprotein from transposon gypsy-like Protein"/>
    <property type="match status" value="1"/>
</dbReference>
<dbReference type="Pfam" id="PF22938">
    <property type="entry name" value="Integrase_p58_C"/>
    <property type="match status" value="1"/>
</dbReference>